<feature type="region of interest" description="Disordered" evidence="1">
    <location>
        <begin position="386"/>
        <end position="466"/>
    </location>
</feature>
<gene>
    <name evidence="3" type="ORF">Cvel_15838</name>
</gene>
<feature type="compositionally biased region" description="Low complexity" evidence="1">
    <location>
        <begin position="7"/>
        <end position="22"/>
    </location>
</feature>
<feature type="region of interest" description="Disordered" evidence="1">
    <location>
        <begin position="479"/>
        <end position="523"/>
    </location>
</feature>
<evidence type="ECO:0000256" key="2">
    <source>
        <dbReference type="SAM" id="Phobius"/>
    </source>
</evidence>
<dbReference type="VEuPathDB" id="CryptoDB:Cvel_15838"/>
<reference evidence="3" key="1">
    <citation type="submission" date="2014-11" db="EMBL/GenBank/DDBJ databases">
        <authorList>
            <person name="Otto D Thomas"/>
            <person name="Naeem Raeece"/>
        </authorList>
    </citation>
    <scope>NUCLEOTIDE SEQUENCE</scope>
</reference>
<feature type="compositionally biased region" description="Low complexity" evidence="1">
    <location>
        <begin position="387"/>
        <end position="406"/>
    </location>
</feature>
<protein>
    <submittedName>
        <fullName evidence="3">Uncharacterized protein</fullName>
    </submittedName>
</protein>
<evidence type="ECO:0000313" key="3">
    <source>
        <dbReference type="EMBL" id="CEM09247.1"/>
    </source>
</evidence>
<accession>A0A0G4F925</accession>
<feature type="compositionally biased region" description="Basic and acidic residues" evidence="1">
    <location>
        <begin position="496"/>
        <end position="511"/>
    </location>
</feature>
<dbReference type="EMBL" id="CDMZ01000212">
    <property type="protein sequence ID" value="CEM09247.1"/>
    <property type="molecule type" value="Genomic_DNA"/>
</dbReference>
<feature type="region of interest" description="Disordered" evidence="1">
    <location>
        <begin position="105"/>
        <end position="199"/>
    </location>
</feature>
<feature type="compositionally biased region" description="Gly residues" evidence="1">
    <location>
        <begin position="423"/>
        <end position="434"/>
    </location>
</feature>
<proteinExistence type="predicted"/>
<dbReference type="AlphaFoldDB" id="A0A0G4F925"/>
<feature type="compositionally biased region" description="Low complexity" evidence="1">
    <location>
        <begin position="149"/>
        <end position="159"/>
    </location>
</feature>
<feature type="non-terminal residue" evidence="3">
    <location>
        <position position="1"/>
    </location>
</feature>
<keyword evidence="2" id="KW-1133">Transmembrane helix</keyword>
<feature type="region of interest" description="Disordered" evidence="1">
    <location>
        <begin position="1"/>
        <end position="32"/>
    </location>
</feature>
<sequence>DGRIGLGYKSNGQKSGNKKNVSPNEDMEHETVAERLSIDTGQQVSAFTFVLGARQGEEGKTTPWLDFSAREGTGWFAFEVKGEANAKGRRDWLIQFDHVWIHSKEPLPPPQLLSEPRSASTEEEGEVEGGGRADPPPDGPDEDPVLRLSASASSSSSSSLFSDEAGAEGEETTESSPTVGNKKEEEFSSKRATKAPEGYESFSSSSELRLLKKKCKGAECQGLGQKFPSHVAPFDDRTTLAAFDSTTPFIRFPLPPEVFKGGSWKESDSGWRTSVDALVSLRPPKYKNDVRGFLDRMEWRGTIQGLAWVAILVTLLCVFICCYRRALKQDERARQEMIRDARARGAEDPQRDAFAAAAGIGRRPFTYDLLPKTFVSPFSKAGAQMPSSIAAEPSGASGSSSSSNQRTGGGAYPGLHGRDDTGTGVGGNRGGRGSGASAATGHQAATATATAQDRDGNARRPTNVAGHFANWYRKSLHVLTKKRTDRSEGASPQMVPERERSVRGTEVRSERSTAGASASSSAQ</sequence>
<name>A0A0G4F925_9ALVE</name>
<organism evidence="3">
    <name type="scientific">Chromera velia CCMP2878</name>
    <dbReference type="NCBI Taxonomy" id="1169474"/>
    <lineage>
        <taxon>Eukaryota</taxon>
        <taxon>Sar</taxon>
        <taxon>Alveolata</taxon>
        <taxon>Colpodellida</taxon>
        <taxon>Chromeraceae</taxon>
        <taxon>Chromera</taxon>
    </lineage>
</organism>
<keyword evidence="2" id="KW-0812">Transmembrane</keyword>
<evidence type="ECO:0000256" key="1">
    <source>
        <dbReference type="SAM" id="MobiDB-lite"/>
    </source>
</evidence>
<feature type="compositionally biased region" description="Low complexity" evidence="1">
    <location>
        <begin position="435"/>
        <end position="451"/>
    </location>
</feature>
<feature type="transmembrane region" description="Helical" evidence="2">
    <location>
        <begin position="306"/>
        <end position="327"/>
    </location>
</feature>
<feature type="compositionally biased region" description="Low complexity" evidence="1">
    <location>
        <begin position="512"/>
        <end position="523"/>
    </location>
</feature>
<keyword evidence="2" id="KW-0472">Membrane</keyword>